<dbReference type="NCBIfam" id="TIGR01163">
    <property type="entry name" value="rpe"/>
    <property type="match status" value="1"/>
</dbReference>
<dbReference type="InterPro" id="IPR011060">
    <property type="entry name" value="RibuloseP-bd_barrel"/>
</dbReference>
<evidence type="ECO:0000256" key="4">
    <source>
        <dbReference type="ARBA" id="ARBA00001947"/>
    </source>
</evidence>
<dbReference type="SMR" id="A0A0H3BJM7"/>
<feature type="binding site" evidence="10 13">
    <location>
        <position position="37"/>
    </location>
    <ligand>
        <name>a divalent metal cation</name>
        <dbReference type="ChEBI" id="CHEBI:60240"/>
    </ligand>
</feature>
<comment type="cofactor">
    <cofactor evidence="4">
        <name>Zn(2+)</name>
        <dbReference type="ChEBI" id="CHEBI:29105"/>
    </cofactor>
</comment>
<dbReference type="GO" id="GO:0046872">
    <property type="term" value="F:metal ion binding"/>
    <property type="evidence" value="ECO:0007669"/>
    <property type="project" value="UniProtKB-UniRule"/>
</dbReference>
<name>A0A0H3BJM7_TREPS</name>
<comment type="cofactor">
    <cofactor evidence="10 13">
        <name>a divalent metal cation</name>
        <dbReference type="ChEBI" id="CHEBI:60240"/>
    </cofactor>
    <text evidence="10 13">Binds 1 divalent metal cation per subunit.</text>
</comment>
<evidence type="ECO:0000256" key="13">
    <source>
        <dbReference type="PIRSR" id="PIRSR001461-2"/>
    </source>
</evidence>
<dbReference type="GO" id="GO:0005737">
    <property type="term" value="C:cytoplasm"/>
    <property type="evidence" value="ECO:0007669"/>
    <property type="project" value="UniProtKB-ARBA"/>
</dbReference>
<sequence length="218" mass="23514">MERSFTLAPSLLSADFSALDRALVYLEAHGAQWVHLDVMDGHFVPNLTFGAPVLRCLRSKTHLPFDVHLMVSRPADLIEDFVQAGADFLTFHIEAEVHAHRLIHAIRGRGVKVGISLVPSTPVAALSEVLPFVDLVLVMTVNPGFSGQQMIAHCLSKVSALVQMRTERGYSYMISVDGGIDCRTLPQALDAGADVIVSGSAFFSGTLRSLLCKDSSGA</sequence>
<comment type="cofactor">
    <cofactor evidence="2">
        <name>Mn(2+)</name>
        <dbReference type="ChEBI" id="CHEBI:29035"/>
    </cofactor>
</comment>
<keyword evidence="9 10" id="KW-0413">Isomerase</keyword>
<keyword evidence="10 11" id="KW-0119">Carbohydrate metabolism</keyword>
<feature type="binding site" evidence="14">
    <location>
        <position position="179"/>
    </location>
    <ligand>
        <name>substrate</name>
    </ligand>
</feature>
<keyword evidence="8 10" id="KW-0479">Metal-binding</keyword>
<evidence type="ECO:0000256" key="11">
    <source>
        <dbReference type="PIRNR" id="PIRNR001461"/>
    </source>
</evidence>
<dbReference type="PROSITE" id="PS01086">
    <property type="entry name" value="RIBUL_P_3_EPIMER_2"/>
    <property type="match status" value="1"/>
</dbReference>
<dbReference type="Gene3D" id="3.20.20.70">
    <property type="entry name" value="Aldolase class I"/>
    <property type="match status" value="1"/>
</dbReference>
<accession>A0A0H3BJM7</accession>
<dbReference type="RefSeq" id="WP_010882388.1">
    <property type="nucleotide sequence ID" value="NC_010741.1"/>
</dbReference>
<evidence type="ECO:0000256" key="9">
    <source>
        <dbReference type="ARBA" id="ARBA00023235"/>
    </source>
</evidence>
<dbReference type="PATRIC" id="fig|455434.6.peg.931"/>
<evidence type="ECO:0000313" key="15">
    <source>
        <dbReference type="EMBL" id="ACD71361.1"/>
    </source>
</evidence>
<dbReference type="GO" id="GO:0006098">
    <property type="term" value="P:pentose-phosphate shunt"/>
    <property type="evidence" value="ECO:0007669"/>
    <property type="project" value="UniProtKB-UniRule"/>
</dbReference>
<feature type="active site" description="Proton donor" evidence="10 12">
    <location>
        <position position="177"/>
    </location>
</feature>
<evidence type="ECO:0000313" key="16">
    <source>
        <dbReference type="Proteomes" id="UP000001202"/>
    </source>
</evidence>
<dbReference type="InterPro" id="IPR026019">
    <property type="entry name" value="Ribul_P_3_epim"/>
</dbReference>
<protein>
    <recommendedName>
        <fullName evidence="7 10">Ribulose-phosphate 3-epimerase</fullName>
        <ecNumber evidence="7 10">5.1.3.1</ecNumber>
    </recommendedName>
</protein>
<dbReference type="FunFam" id="3.20.20.70:FF:000004">
    <property type="entry name" value="Ribulose-phosphate 3-epimerase"/>
    <property type="match status" value="1"/>
</dbReference>
<feature type="binding site" evidence="10 14">
    <location>
        <position position="10"/>
    </location>
    <ligand>
        <name>substrate</name>
    </ligand>
</feature>
<reference evidence="15 16" key="1">
    <citation type="journal article" date="2008" name="BMC Microbiol.">
        <title>Complete genome sequence of Treponema pallidum ssp. pallidum strain SS14 determined with oligonucleotide arrays.</title>
        <authorList>
            <person name="Matejkova P."/>
            <person name="Strouhal M."/>
            <person name="Smajs D."/>
            <person name="Norris S.J."/>
            <person name="Palzkill T."/>
            <person name="Petrosino J.F."/>
            <person name="Sodergren E."/>
            <person name="Norton J.E."/>
            <person name="Singh J."/>
            <person name="Richmond T.A."/>
            <person name="Molla M.N."/>
            <person name="Albert T.J."/>
            <person name="Weinstock G.M."/>
        </authorList>
    </citation>
    <scope>NUCLEOTIDE SEQUENCE [LARGE SCALE GENOMIC DNA]</scope>
    <source>
        <strain evidence="15 16">SS14</strain>
    </source>
</reference>
<dbReference type="EMBL" id="CP000805">
    <property type="protein sequence ID" value="ACD71361.1"/>
    <property type="molecule type" value="Genomic_DNA"/>
</dbReference>
<dbReference type="NCBIfam" id="NF004076">
    <property type="entry name" value="PRK05581.1-4"/>
    <property type="match status" value="1"/>
</dbReference>
<comment type="function">
    <text evidence="10">Catalyzes the reversible epimerization of D-ribulose 5-phosphate to D-xylulose 5-phosphate.</text>
</comment>
<comment type="similarity">
    <text evidence="6 10 11">Belongs to the ribulose-phosphate 3-epimerase family.</text>
</comment>
<comment type="pathway">
    <text evidence="10">Carbohydrate degradation.</text>
</comment>
<organism evidence="15 16">
    <name type="scientific">Treponema pallidum subsp. pallidum (strain SS14)</name>
    <dbReference type="NCBI Taxonomy" id="455434"/>
    <lineage>
        <taxon>Bacteria</taxon>
        <taxon>Pseudomonadati</taxon>
        <taxon>Spirochaetota</taxon>
        <taxon>Spirochaetia</taxon>
        <taxon>Spirochaetales</taxon>
        <taxon>Treponemataceae</taxon>
        <taxon>Treponema</taxon>
    </lineage>
</organism>
<dbReference type="HAMAP" id="MF_02227">
    <property type="entry name" value="RPE"/>
    <property type="match status" value="1"/>
</dbReference>
<feature type="binding site" evidence="10 13">
    <location>
        <position position="177"/>
    </location>
    <ligand>
        <name>a divalent metal cation</name>
        <dbReference type="ChEBI" id="CHEBI:60240"/>
    </ligand>
</feature>
<gene>
    <name evidence="15" type="primary">cfxE</name>
    <name evidence="10" type="synonym">rpe</name>
    <name evidence="15" type="ordered locus">TPASS_0945</name>
</gene>
<feature type="binding site" evidence="10 14">
    <location>
        <begin position="144"/>
        <end position="147"/>
    </location>
    <ligand>
        <name>substrate</name>
    </ligand>
</feature>
<evidence type="ECO:0000256" key="14">
    <source>
        <dbReference type="PIRSR" id="PIRSR001461-3"/>
    </source>
</evidence>
<evidence type="ECO:0000256" key="2">
    <source>
        <dbReference type="ARBA" id="ARBA00001936"/>
    </source>
</evidence>
<evidence type="ECO:0000256" key="8">
    <source>
        <dbReference type="ARBA" id="ARBA00022723"/>
    </source>
</evidence>
<dbReference type="Proteomes" id="UP000001202">
    <property type="component" value="Chromosome"/>
</dbReference>
<dbReference type="Pfam" id="PF00834">
    <property type="entry name" value="Ribul_P_3_epim"/>
    <property type="match status" value="1"/>
</dbReference>
<feature type="binding site" evidence="10 14">
    <location>
        <begin position="199"/>
        <end position="200"/>
    </location>
    <ligand>
        <name>substrate</name>
    </ligand>
</feature>
<comment type="cofactor">
    <cofactor evidence="5">
        <name>Fe(2+)</name>
        <dbReference type="ChEBI" id="CHEBI:29033"/>
    </cofactor>
</comment>
<dbReference type="GO" id="GO:0019323">
    <property type="term" value="P:pentose catabolic process"/>
    <property type="evidence" value="ECO:0007669"/>
    <property type="project" value="UniProtKB-UniRule"/>
</dbReference>
<dbReference type="PANTHER" id="PTHR11749">
    <property type="entry name" value="RIBULOSE-5-PHOSPHATE-3-EPIMERASE"/>
    <property type="match status" value="1"/>
</dbReference>
<evidence type="ECO:0000256" key="10">
    <source>
        <dbReference type="HAMAP-Rule" id="MF_02227"/>
    </source>
</evidence>
<comment type="catalytic activity">
    <reaction evidence="1 10 11">
        <text>D-ribulose 5-phosphate = D-xylulose 5-phosphate</text>
        <dbReference type="Rhea" id="RHEA:13677"/>
        <dbReference type="ChEBI" id="CHEBI:57737"/>
        <dbReference type="ChEBI" id="CHEBI:58121"/>
        <dbReference type="EC" id="5.1.3.1"/>
    </reaction>
</comment>
<dbReference type="EC" id="5.1.3.1" evidence="7 10"/>
<comment type="cofactor">
    <cofactor evidence="3">
        <name>Co(2+)</name>
        <dbReference type="ChEBI" id="CHEBI:48828"/>
    </cofactor>
</comment>
<feature type="binding site" evidence="10">
    <location>
        <begin position="177"/>
        <end position="179"/>
    </location>
    <ligand>
        <name>substrate</name>
    </ligand>
</feature>
<keyword evidence="13" id="KW-0170">Cobalt</keyword>
<keyword evidence="13" id="KW-0464">Manganese</keyword>
<dbReference type="CDD" id="cd00429">
    <property type="entry name" value="RPE"/>
    <property type="match status" value="1"/>
</dbReference>
<feature type="active site" description="Proton acceptor" evidence="10 12">
    <location>
        <position position="37"/>
    </location>
</feature>
<dbReference type="PIRSF" id="PIRSF001461">
    <property type="entry name" value="RPE"/>
    <property type="match status" value="1"/>
</dbReference>
<dbReference type="SUPFAM" id="SSF51366">
    <property type="entry name" value="Ribulose-phoshate binding barrel"/>
    <property type="match status" value="1"/>
</dbReference>
<evidence type="ECO:0000256" key="12">
    <source>
        <dbReference type="PIRSR" id="PIRSR001461-1"/>
    </source>
</evidence>
<dbReference type="PROSITE" id="PS01085">
    <property type="entry name" value="RIBUL_P_3_EPIMER_1"/>
    <property type="match status" value="1"/>
</dbReference>
<evidence type="ECO:0000256" key="3">
    <source>
        <dbReference type="ARBA" id="ARBA00001941"/>
    </source>
</evidence>
<dbReference type="InterPro" id="IPR013785">
    <property type="entry name" value="Aldolase_TIM"/>
</dbReference>
<dbReference type="GO" id="GO:0004750">
    <property type="term" value="F:D-ribulose-phosphate 3-epimerase activity"/>
    <property type="evidence" value="ECO:0007669"/>
    <property type="project" value="UniProtKB-UniRule"/>
</dbReference>
<keyword evidence="13" id="KW-0862">Zinc</keyword>
<evidence type="ECO:0000256" key="6">
    <source>
        <dbReference type="ARBA" id="ARBA00009541"/>
    </source>
</evidence>
<evidence type="ECO:0000256" key="1">
    <source>
        <dbReference type="ARBA" id="ARBA00001782"/>
    </source>
</evidence>
<feature type="binding site" evidence="10 13">
    <location>
        <position position="35"/>
    </location>
    <ligand>
        <name>a divalent metal cation</name>
        <dbReference type="ChEBI" id="CHEBI:60240"/>
    </ligand>
</feature>
<evidence type="ECO:0000256" key="7">
    <source>
        <dbReference type="ARBA" id="ARBA00013188"/>
    </source>
</evidence>
<dbReference type="KEGG" id="tpp:TPASS_0945"/>
<dbReference type="AlphaFoldDB" id="A0A0H3BJM7"/>
<feature type="binding site" evidence="10 13">
    <location>
        <position position="68"/>
    </location>
    <ligand>
        <name>a divalent metal cation</name>
        <dbReference type="ChEBI" id="CHEBI:60240"/>
    </ligand>
</feature>
<feature type="binding site" evidence="10 14">
    <location>
        <position position="68"/>
    </location>
    <ligand>
        <name>substrate</name>
    </ligand>
</feature>
<dbReference type="InterPro" id="IPR000056">
    <property type="entry name" value="Ribul_P_3_epim-like"/>
</dbReference>
<proteinExistence type="inferred from homology"/>
<evidence type="ECO:0000256" key="5">
    <source>
        <dbReference type="ARBA" id="ARBA00001954"/>
    </source>
</evidence>
<dbReference type="GeneID" id="93876693"/>